<dbReference type="AlphaFoldDB" id="A0A512D067"/>
<dbReference type="RefSeq" id="WP_147065332.1">
    <property type="nucleotide sequence ID" value="NZ_BAAARO010000026.1"/>
</dbReference>
<gene>
    <name evidence="3" type="ORF">TAE01_16670</name>
</gene>
<evidence type="ECO:0000256" key="1">
    <source>
        <dbReference type="SAM" id="MobiDB-lite"/>
    </source>
</evidence>
<reference evidence="3 4" key="1">
    <citation type="submission" date="2019-07" db="EMBL/GenBank/DDBJ databases">
        <title>Whole genome shotgun sequence of Terrabacter aerolatus NBRC 106305.</title>
        <authorList>
            <person name="Hosoyama A."/>
            <person name="Uohara A."/>
            <person name="Ohji S."/>
            <person name="Ichikawa N."/>
        </authorList>
    </citation>
    <scope>NUCLEOTIDE SEQUENCE [LARGE SCALE GENOMIC DNA]</scope>
    <source>
        <strain evidence="3 4">NBRC 106305</strain>
    </source>
</reference>
<evidence type="ECO:0000313" key="3">
    <source>
        <dbReference type="EMBL" id="GEO29857.1"/>
    </source>
</evidence>
<sequence length="268" mass="29573">MEAEEPLYGGDVTEGVVRVGNTVRRPQGPHSPTVHMVLRHLESVGFAGAPKVLGVDDKGREVLTFVTGEVAGRPWPSWVADADRATSVARLARELDDALELLGLPRDTPGDTAAMHEAPGRPGPEPSFLGHRDFTPENTVFRGEEAVAFIDFDLARPSTRIDEVANLLLWWGGWMPPEDREEVMQDVDAAGHGRLLVDAYGLAPAHREWLVPVSIAAAERSWYSMRDRARTHGGGWARMWDAGMGDRIKRRAAWLRQEQSRLHAAVTP</sequence>
<keyword evidence="3" id="KW-0808">Transferase</keyword>
<dbReference type="OrthoDB" id="236897at2"/>
<comment type="caution">
    <text evidence="3">The sequence shown here is derived from an EMBL/GenBank/DDBJ whole genome shotgun (WGS) entry which is preliminary data.</text>
</comment>
<dbReference type="Gene3D" id="3.90.1200.10">
    <property type="match status" value="1"/>
</dbReference>
<accession>A0A512D067</accession>
<dbReference type="Proteomes" id="UP000321534">
    <property type="component" value="Unassembled WGS sequence"/>
</dbReference>
<organism evidence="3 4">
    <name type="scientific">Terrabacter aerolatus</name>
    <dbReference type="NCBI Taxonomy" id="422442"/>
    <lineage>
        <taxon>Bacteria</taxon>
        <taxon>Bacillati</taxon>
        <taxon>Actinomycetota</taxon>
        <taxon>Actinomycetes</taxon>
        <taxon>Micrococcales</taxon>
        <taxon>Intrasporangiaceae</taxon>
        <taxon>Terrabacter</taxon>
    </lineage>
</organism>
<dbReference type="InterPro" id="IPR011009">
    <property type="entry name" value="Kinase-like_dom_sf"/>
</dbReference>
<name>A0A512D067_9MICO</name>
<evidence type="ECO:0000313" key="4">
    <source>
        <dbReference type="Proteomes" id="UP000321534"/>
    </source>
</evidence>
<proteinExistence type="predicted"/>
<dbReference type="SUPFAM" id="SSF56112">
    <property type="entry name" value="Protein kinase-like (PK-like)"/>
    <property type="match status" value="1"/>
</dbReference>
<feature type="region of interest" description="Disordered" evidence="1">
    <location>
        <begin position="103"/>
        <end position="128"/>
    </location>
</feature>
<dbReference type="GO" id="GO:0016740">
    <property type="term" value="F:transferase activity"/>
    <property type="evidence" value="ECO:0007669"/>
    <property type="project" value="UniProtKB-KW"/>
</dbReference>
<evidence type="ECO:0000259" key="2">
    <source>
        <dbReference type="Pfam" id="PF01636"/>
    </source>
</evidence>
<dbReference type="EMBL" id="BJYX01000007">
    <property type="protein sequence ID" value="GEO29857.1"/>
    <property type="molecule type" value="Genomic_DNA"/>
</dbReference>
<dbReference type="Pfam" id="PF01636">
    <property type="entry name" value="APH"/>
    <property type="match status" value="1"/>
</dbReference>
<dbReference type="InterPro" id="IPR002575">
    <property type="entry name" value="Aminoglycoside_PTrfase"/>
</dbReference>
<feature type="domain" description="Aminoglycoside phosphotransferase" evidence="2">
    <location>
        <begin position="88"/>
        <end position="188"/>
    </location>
</feature>
<protein>
    <submittedName>
        <fullName evidence="3">Phosphotransferase</fullName>
    </submittedName>
</protein>
<keyword evidence="4" id="KW-1185">Reference proteome</keyword>